<dbReference type="PANTHER" id="PTHR28286">
    <property type="match status" value="1"/>
</dbReference>
<evidence type="ECO:0000256" key="1">
    <source>
        <dbReference type="ARBA" id="ARBA00004141"/>
    </source>
</evidence>
<dbReference type="PRINTS" id="PR00251">
    <property type="entry name" value="BACTRLOPSIN"/>
</dbReference>
<feature type="transmembrane region" description="Helical" evidence="11">
    <location>
        <begin position="53"/>
        <end position="71"/>
    </location>
</feature>
<sequence length="261" mass="29152">METLQLSSILLVGELKPGDVVGFTFFTGYMAMFAASVFFFLERGQVQGHWKTSLTISGLITMIASVHYFYMRDQYLDTGQSPTEFRYIDWTLTVPLMCVEFYLLIKPFGGKIGTMWKLIVFSVWMLVFGYVGEALDRPNSPIWGAVSTLGYLGILYEIYLGDVKKVAQDSQNPATLRAVSLLRWFVFVGWAIYPIGYMLIPGGLLSGLSLNIDLVYNIGDAVNKIGFGLVVYSAAVASSNAHQDMPVQRYDRRFSGESVEA</sequence>
<dbReference type="Pfam" id="PF01036">
    <property type="entry name" value="Bac_rhodopsin"/>
    <property type="match status" value="1"/>
</dbReference>
<evidence type="ECO:0000256" key="4">
    <source>
        <dbReference type="ARBA" id="ARBA00022606"/>
    </source>
</evidence>
<keyword evidence="13" id="KW-1185">Reference proteome</keyword>
<reference evidence="13" key="1">
    <citation type="journal article" date="2019" name="Int. J. Syst. Evol. Microbiol.">
        <title>The Global Catalogue of Microorganisms (GCM) 10K type strain sequencing project: providing services to taxonomists for standard genome sequencing and annotation.</title>
        <authorList>
            <consortium name="The Broad Institute Genomics Platform"/>
            <consortium name="The Broad Institute Genome Sequencing Center for Infectious Disease"/>
            <person name="Wu L."/>
            <person name="Ma J."/>
        </authorList>
    </citation>
    <scope>NUCLEOTIDE SEQUENCE [LARGE SCALE GENOMIC DNA]</scope>
    <source>
        <strain evidence="13">KCTC 42805</strain>
    </source>
</reference>
<proteinExistence type="inferred from homology"/>
<evidence type="ECO:0000256" key="10">
    <source>
        <dbReference type="ARBA" id="ARBA00023170"/>
    </source>
</evidence>
<evidence type="ECO:0000256" key="9">
    <source>
        <dbReference type="ARBA" id="ARBA00023136"/>
    </source>
</evidence>
<evidence type="ECO:0000256" key="5">
    <source>
        <dbReference type="ARBA" id="ARBA00022692"/>
    </source>
</evidence>
<dbReference type="InterPro" id="IPR001425">
    <property type="entry name" value="Arc/bac/fun_rhodopsins"/>
</dbReference>
<keyword evidence="5 11" id="KW-0812">Transmembrane</keyword>
<evidence type="ECO:0000256" key="11">
    <source>
        <dbReference type="SAM" id="Phobius"/>
    </source>
</evidence>
<feature type="transmembrane region" description="Helical" evidence="11">
    <location>
        <begin position="112"/>
        <end position="130"/>
    </location>
</feature>
<feature type="transmembrane region" description="Helical" evidence="11">
    <location>
        <begin position="87"/>
        <end position="105"/>
    </location>
</feature>
<dbReference type="SUPFAM" id="SSF81321">
    <property type="entry name" value="Family A G protein-coupled receptor-like"/>
    <property type="match status" value="1"/>
</dbReference>
<comment type="subcellular location">
    <subcellularLocation>
        <location evidence="1">Membrane</location>
        <topology evidence="1">Multi-pass membrane protein</topology>
    </subcellularLocation>
</comment>
<evidence type="ECO:0000313" key="12">
    <source>
        <dbReference type="EMBL" id="MFD2572913.1"/>
    </source>
</evidence>
<protein>
    <submittedName>
        <fullName evidence="12">Bacteriorhodopsin-like</fullName>
    </submittedName>
</protein>
<comment type="caution">
    <text evidence="12">The sequence shown here is derived from an EMBL/GenBank/DDBJ whole genome shotgun (WGS) entry which is preliminary data.</text>
</comment>
<dbReference type="Proteomes" id="UP001597469">
    <property type="component" value="Unassembled WGS sequence"/>
</dbReference>
<keyword evidence="10" id="KW-0675">Receptor</keyword>
<keyword evidence="9 11" id="KW-0472">Membrane</keyword>
<evidence type="ECO:0000256" key="3">
    <source>
        <dbReference type="ARBA" id="ARBA00022543"/>
    </source>
</evidence>
<dbReference type="CDD" id="cd15242">
    <property type="entry name" value="7tm_Proteorhodopsin"/>
    <property type="match status" value="1"/>
</dbReference>
<evidence type="ECO:0000256" key="2">
    <source>
        <dbReference type="ARBA" id="ARBA00008130"/>
    </source>
</evidence>
<dbReference type="SMART" id="SM01021">
    <property type="entry name" value="Bac_rhodopsin"/>
    <property type="match status" value="1"/>
</dbReference>
<feature type="transmembrane region" description="Helical" evidence="11">
    <location>
        <begin position="20"/>
        <end position="41"/>
    </location>
</feature>
<keyword evidence="6" id="KW-0681">Retinal protein</keyword>
<keyword evidence="4" id="KW-0716">Sensory transduction</keyword>
<dbReference type="EMBL" id="JBHULN010000013">
    <property type="protein sequence ID" value="MFD2572913.1"/>
    <property type="molecule type" value="Genomic_DNA"/>
</dbReference>
<accession>A0ABW5M7E6</accession>
<evidence type="ECO:0000313" key="13">
    <source>
        <dbReference type="Proteomes" id="UP001597469"/>
    </source>
</evidence>
<keyword evidence="7 11" id="KW-1133">Transmembrane helix</keyword>
<name>A0ABW5M7E6_9BACT</name>
<evidence type="ECO:0000256" key="6">
    <source>
        <dbReference type="ARBA" id="ARBA00022925"/>
    </source>
</evidence>
<organism evidence="12 13">
    <name type="scientific">Spirosoma soli</name>
    <dbReference type="NCBI Taxonomy" id="1770529"/>
    <lineage>
        <taxon>Bacteria</taxon>
        <taxon>Pseudomonadati</taxon>
        <taxon>Bacteroidota</taxon>
        <taxon>Cytophagia</taxon>
        <taxon>Cytophagales</taxon>
        <taxon>Cytophagaceae</taxon>
        <taxon>Spirosoma</taxon>
    </lineage>
</organism>
<dbReference type="RefSeq" id="WP_381525501.1">
    <property type="nucleotide sequence ID" value="NZ_JBHULN010000013.1"/>
</dbReference>
<evidence type="ECO:0000256" key="8">
    <source>
        <dbReference type="ARBA" id="ARBA00022991"/>
    </source>
</evidence>
<dbReference type="Gene3D" id="1.20.1070.10">
    <property type="entry name" value="Rhodopsin 7-helix transmembrane proteins"/>
    <property type="match status" value="1"/>
</dbReference>
<keyword evidence="8" id="KW-0157">Chromophore</keyword>
<gene>
    <name evidence="12" type="ORF">ACFSUS_19885</name>
</gene>
<feature type="transmembrane region" description="Helical" evidence="11">
    <location>
        <begin position="181"/>
        <end position="200"/>
    </location>
</feature>
<comment type="similarity">
    <text evidence="2">Belongs to the archaeal/bacterial/fungal opsin family.</text>
</comment>
<dbReference type="PANTHER" id="PTHR28286:SF2">
    <property type="entry name" value="BACTERIORHODOPSIN _OPSIN, NOPA (EUROFUNG)"/>
    <property type="match status" value="1"/>
</dbReference>
<keyword evidence="3" id="KW-0600">Photoreceptor protein</keyword>
<evidence type="ECO:0000256" key="7">
    <source>
        <dbReference type="ARBA" id="ARBA00022989"/>
    </source>
</evidence>
<feature type="transmembrane region" description="Helical" evidence="11">
    <location>
        <begin position="142"/>
        <end position="160"/>
    </location>
</feature>